<dbReference type="PANTHER" id="PTHR12480:SF6">
    <property type="entry name" value="2-OXOGLUTARATE AND IRON-DEPENDENT OXYGENASE JMJD4"/>
    <property type="match status" value="1"/>
</dbReference>
<dbReference type="Proteomes" id="UP000285301">
    <property type="component" value="Unassembled WGS sequence"/>
</dbReference>
<dbReference type="SUPFAM" id="SSF51197">
    <property type="entry name" value="Clavaminate synthase-like"/>
    <property type="match status" value="1"/>
</dbReference>
<dbReference type="OrthoDB" id="203487at2759"/>
<dbReference type="GO" id="GO:0043565">
    <property type="term" value="F:sequence-specific DNA binding"/>
    <property type="evidence" value="ECO:0007669"/>
    <property type="project" value="TreeGrafter"/>
</dbReference>
<comment type="caution">
    <text evidence="2">The sequence shown here is derived from an EMBL/GenBank/DDBJ whole genome shotgun (WGS) entry which is preliminary data.</text>
</comment>
<name>A0A443R769_9ACAR</name>
<dbReference type="GO" id="GO:0005634">
    <property type="term" value="C:nucleus"/>
    <property type="evidence" value="ECO:0007669"/>
    <property type="project" value="TreeGrafter"/>
</dbReference>
<dbReference type="EMBL" id="NCKU01001838">
    <property type="protein sequence ID" value="RWS11110.1"/>
    <property type="molecule type" value="Genomic_DNA"/>
</dbReference>
<evidence type="ECO:0000313" key="2">
    <source>
        <dbReference type="EMBL" id="RWS11110.1"/>
    </source>
</evidence>
<dbReference type="Gene3D" id="2.60.120.650">
    <property type="entry name" value="Cupin"/>
    <property type="match status" value="1"/>
</dbReference>
<dbReference type="PANTHER" id="PTHR12480">
    <property type="entry name" value="ARGININE DEMETHYLASE AND LYSYL-HYDROXYLASE JMJD"/>
    <property type="match status" value="1"/>
</dbReference>
<keyword evidence="3" id="KW-1185">Reference proteome</keyword>
<dbReference type="InterPro" id="IPR050910">
    <property type="entry name" value="JMJD6_ArgDemeth/LysHydrox"/>
</dbReference>
<accession>A0A443R769</accession>
<proteinExistence type="inferred from homology"/>
<dbReference type="AlphaFoldDB" id="A0A443R769"/>
<dbReference type="STRING" id="1965070.A0A443R769"/>
<reference evidence="2 3" key="1">
    <citation type="journal article" date="2018" name="Gigascience">
        <title>Genomes of trombidid mites reveal novel predicted allergens and laterally-transferred genes associated with secondary metabolism.</title>
        <authorList>
            <person name="Dong X."/>
            <person name="Chaisiri K."/>
            <person name="Xia D."/>
            <person name="Armstrong S.D."/>
            <person name="Fang Y."/>
            <person name="Donnelly M.J."/>
            <person name="Kadowaki T."/>
            <person name="McGarry J.W."/>
            <person name="Darby A.C."/>
            <person name="Makepeace B.L."/>
        </authorList>
    </citation>
    <scope>NUCLEOTIDE SEQUENCE [LARGE SCALE GENOMIC DNA]</scope>
    <source>
        <strain evidence="2">UoL-WK</strain>
    </source>
</reference>
<organism evidence="2 3">
    <name type="scientific">Dinothrombium tinctorium</name>
    <dbReference type="NCBI Taxonomy" id="1965070"/>
    <lineage>
        <taxon>Eukaryota</taxon>
        <taxon>Metazoa</taxon>
        <taxon>Ecdysozoa</taxon>
        <taxon>Arthropoda</taxon>
        <taxon>Chelicerata</taxon>
        <taxon>Arachnida</taxon>
        <taxon>Acari</taxon>
        <taxon>Acariformes</taxon>
        <taxon>Trombidiformes</taxon>
        <taxon>Prostigmata</taxon>
        <taxon>Anystina</taxon>
        <taxon>Parasitengona</taxon>
        <taxon>Trombidioidea</taxon>
        <taxon>Trombidiidae</taxon>
        <taxon>Dinothrombium</taxon>
    </lineage>
</organism>
<dbReference type="GO" id="GO:0016706">
    <property type="term" value="F:2-oxoglutarate-dependent dioxygenase activity"/>
    <property type="evidence" value="ECO:0007669"/>
    <property type="project" value="TreeGrafter"/>
</dbReference>
<evidence type="ECO:0000256" key="1">
    <source>
        <dbReference type="ARBA" id="ARBA00038068"/>
    </source>
</evidence>
<protein>
    <submittedName>
        <fullName evidence="2">JmjC domain-containing protein 4-like isoform X4</fullName>
    </submittedName>
</protein>
<dbReference type="GO" id="GO:0005737">
    <property type="term" value="C:cytoplasm"/>
    <property type="evidence" value="ECO:0007669"/>
    <property type="project" value="TreeGrafter"/>
</dbReference>
<comment type="similarity">
    <text evidence="1">Belongs to the JMJD6 family.</text>
</comment>
<sequence>MLLDEYLDYFATIKNSSFNNTKCLYLKNWHFVKQFPHYNTYEVPIYFQSDYLNEYWSHLDDDYKFVYFGPKNSWFVSTFIFFK</sequence>
<evidence type="ECO:0000313" key="3">
    <source>
        <dbReference type="Proteomes" id="UP000285301"/>
    </source>
</evidence>
<gene>
    <name evidence="2" type="ORF">B4U79_01855</name>
</gene>
<dbReference type="GO" id="GO:0045905">
    <property type="term" value="P:positive regulation of translational termination"/>
    <property type="evidence" value="ECO:0007669"/>
    <property type="project" value="TreeGrafter"/>
</dbReference>